<reference evidence="5" key="1">
    <citation type="submission" date="2022-08" db="EMBL/GenBank/DDBJ databases">
        <title>Novel sulphate-reducing endosymbionts in the free-living metamonad Anaeramoeba.</title>
        <authorList>
            <person name="Jerlstrom-Hultqvist J."/>
            <person name="Cepicka I."/>
            <person name="Gallot-Lavallee L."/>
            <person name="Salas-Leiva D."/>
            <person name="Curtis B.A."/>
            <person name="Zahonova K."/>
            <person name="Pipaliya S."/>
            <person name="Dacks J."/>
            <person name="Roger A.J."/>
        </authorList>
    </citation>
    <scope>NUCLEOTIDE SEQUENCE</scope>
    <source>
        <strain evidence="5">Busselton2</strain>
    </source>
</reference>
<dbReference type="SMART" id="SM00054">
    <property type="entry name" value="EFh"/>
    <property type="match status" value="3"/>
</dbReference>
<dbReference type="PANTHER" id="PTHR23056:SF110">
    <property type="entry name" value="CALMODULIN"/>
    <property type="match status" value="1"/>
</dbReference>
<name>A0AAV7Y2I1_9EUKA</name>
<feature type="domain" description="EF-hand" evidence="4">
    <location>
        <begin position="127"/>
        <end position="162"/>
    </location>
</feature>
<evidence type="ECO:0000256" key="1">
    <source>
        <dbReference type="ARBA" id="ARBA00022737"/>
    </source>
</evidence>
<dbReference type="Gene3D" id="1.10.238.10">
    <property type="entry name" value="EF-hand"/>
    <property type="match status" value="1"/>
</dbReference>
<dbReference type="EMBL" id="JANTQA010000075">
    <property type="protein sequence ID" value="KAJ3424081.1"/>
    <property type="molecule type" value="Genomic_DNA"/>
</dbReference>
<feature type="domain" description="EF-hand" evidence="4">
    <location>
        <begin position="172"/>
        <end position="207"/>
    </location>
</feature>
<dbReference type="GO" id="GO:0005509">
    <property type="term" value="F:calcium ion binding"/>
    <property type="evidence" value="ECO:0007669"/>
    <property type="project" value="InterPro"/>
</dbReference>
<gene>
    <name evidence="5" type="ORF">M0812_29713</name>
</gene>
<feature type="compositionally biased region" description="Basic and acidic residues" evidence="3">
    <location>
        <begin position="12"/>
        <end position="26"/>
    </location>
</feature>
<dbReference type="PROSITE" id="PS00018">
    <property type="entry name" value="EF_HAND_1"/>
    <property type="match status" value="2"/>
</dbReference>
<dbReference type="GO" id="GO:0019900">
    <property type="term" value="F:kinase binding"/>
    <property type="evidence" value="ECO:0007669"/>
    <property type="project" value="InterPro"/>
</dbReference>
<keyword evidence="2" id="KW-0106">Calcium</keyword>
<protein>
    <submittedName>
        <fullName evidence="5">Calcineurin b</fullName>
    </submittedName>
</protein>
<organism evidence="5 6">
    <name type="scientific">Anaeramoeba flamelloides</name>
    <dbReference type="NCBI Taxonomy" id="1746091"/>
    <lineage>
        <taxon>Eukaryota</taxon>
        <taxon>Metamonada</taxon>
        <taxon>Anaeramoebidae</taxon>
        <taxon>Anaeramoeba</taxon>
    </lineage>
</organism>
<dbReference type="InterPro" id="IPR045198">
    <property type="entry name" value="CNBL1-10"/>
</dbReference>
<accession>A0AAV7Y2I1</accession>
<dbReference type="PRINTS" id="PR00450">
    <property type="entry name" value="RECOVERIN"/>
</dbReference>
<evidence type="ECO:0000259" key="4">
    <source>
        <dbReference type="PROSITE" id="PS50222"/>
    </source>
</evidence>
<dbReference type="InterPro" id="IPR018247">
    <property type="entry name" value="EF_Hand_1_Ca_BS"/>
</dbReference>
<evidence type="ECO:0000256" key="3">
    <source>
        <dbReference type="SAM" id="MobiDB-lite"/>
    </source>
</evidence>
<dbReference type="InterPro" id="IPR011992">
    <property type="entry name" value="EF-hand-dom_pair"/>
</dbReference>
<keyword evidence="1" id="KW-0677">Repeat</keyword>
<dbReference type="InterPro" id="IPR002048">
    <property type="entry name" value="EF_hand_dom"/>
</dbReference>
<feature type="region of interest" description="Disordered" evidence="3">
    <location>
        <begin position="1"/>
        <end position="51"/>
    </location>
</feature>
<feature type="domain" description="EF-hand" evidence="4">
    <location>
        <begin position="90"/>
        <end position="125"/>
    </location>
</feature>
<dbReference type="Proteomes" id="UP001146793">
    <property type="component" value="Unassembled WGS sequence"/>
</dbReference>
<dbReference type="Pfam" id="PF13499">
    <property type="entry name" value="EF-hand_7"/>
    <property type="match status" value="1"/>
</dbReference>
<dbReference type="GO" id="GO:0019722">
    <property type="term" value="P:calcium-mediated signaling"/>
    <property type="evidence" value="ECO:0007669"/>
    <property type="project" value="InterPro"/>
</dbReference>
<dbReference type="PANTHER" id="PTHR23056">
    <property type="entry name" value="CALCINEURIN B"/>
    <property type="match status" value="1"/>
</dbReference>
<dbReference type="AlphaFoldDB" id="A0AAV7Y2I1"/>
<feature type="compositionally biased region" description="Basic and acidic residues" evidence="3">
    <location>
        <begin position="34"/>
        <end position="49"/>
    </location>
</feature>
<evidence type="ECO:0000256" key="2">
    <source>
        <dbReference type="ARBA" id="ARBA00022837"/>
    </source>
</evidence>
<dbReference type="PROSITE" id="PS50222">
    <property type="entry name" value="EF_HAND_2"/>
    <property type="match status" value="3"/>
</dbReference>
<dbReference type="Pfam" id="PF00036">
    <property type="entry name" value="EF-hand_1"/>
    <property type="match status" value="1"/>
</dbReference>
<dbReference type="SUPFAM" id="SSF47473">
    <property type="entry name" value="EF-hand"/>
    <property type="match status" value="1"/>
</dbReference>
<proteinExistence type="predicted"/>
<feature type="compositionally biased region" description="Basic residues" evidence="3">
    <location>
        <begin position="1"/>
        <end position="11"/>
    </location>
</feature>
<comment type="caution">
    <text evidence="5">The sequence shown here is derived from an EMBL/GenBank/DDBJ whole genome shotgun (WGS) entry which is preliminary data.</text>
</comment>
<evidence type="ECO:0000313" key="6">
    <source>
        <dbReference type="Proteomes" id="UP001146793"/>
    </source>
</evidence>
<sequence length="224" mass="25760">MGPCGSKKKKNTEKEPKEKPVKKETEENVPEPRTFGDKLTKEEVKELSEKSGFTNGEVKKLYEYYKKISASQIDDNVIDEQEFEEALGLSGSKFAKRMFEVMDEDGNGEVDFEEFCNGLICFTSKGTMEDRIKFTFQVYDLDGNGEIDRDELLIMLKACLNEQFLLTLKDEDLENMVEQTFKEVDADNSGGIDFTEYSEYASKHPNIMKNLKIELPFLKDIEED</sequence>
<evidence type="ECO:0000313" key="5">
    <source>
        <dbReference type="EMBL" id="KAJ3424081.1"/>
    </source>
</evidence>